<dbReference type="Proteomes" id="UP000283497">
    <property type="component" value="Unassembled WGS sequence"/>
</dbReference>
<comment type="caution">
    <text evidence="1">The sequence shown here is derived from an EMBL/GenBank/DDBJ whole genome shotgun (WGS) entry which is preliminary data.</text>
</comment>
<reference evidence="1 2" key="1">
    <citation type="submission" date="2018-08" db="EMBL/GenBank/DDBJ databases">
        <title>A genome reference for cultivated species of the human gut microbiota.</title>
        <authorList>
            <person name="Zou Y."/>
            <person name="Xue W."/>
            <person name="Luo G."/>
        </authorList>
    </citation>
    <scope>NUCLEOTIDE SEQUENCE [LARGE SCALE GENOMIC DNA]</scope>
    <source>
        <strain evidence="1 2">AF45-14BH</strain>
    </source>
</reference>
<organism evidence="1 2">
    <name type="scientific">Anaerobutyricum hallii</name>
    <dbReference type="NCBI Taxonomy" id="39488"/>
    <lineage>
        <taxon>Bacteria</taxon>
        <taxon>Bacillati</taxon>
        <taxon>Bacillota</taxon>
        <taxon>Clostridia</taxon>
        <taxon>Lachnospirales</taxon>
        <taxon>Lachnospiraceae</taxon>
        <taxon>Anaerobutyricum</taxon>
    </lineage>
</organism>
<name>A0A415G3T5_9FIRM</name>
<protein>
    <submittedName>
        <fullName evidence="1">Uncharacterized protein</fullName>
    </submittedName>
</protein>
<evidence type="ECO:0000313" key="1">
    <source>
        <dbReference type="EMBL" id="RHK34382.1"/>
    </source>
</evidence>
<dbReference type="AlphaFoldDB" id="A0A415G3T5"/>
<gene>
    <name evidence="1" type="ORF">DW068_14710</name>
</gene>
<dbReference type="EMBL" id="QRNJ01000078">
    <property type="protein sequence ID" value="RHK34382.1"/>
    <property type="molecule type" value="Genomic_DNA"/>
</dbReference>
<sequence length="105" mass="11949">MRSHPTLAPRPQNMPIRDNGFCAVAGEGELNRRRGLGGQKLMSSAYSKMAGSRGYDLTCNILRASKKLLPSPPNLHNYYLIQTKSSQRQPEKRYDILYLWPRSKV</sequence>
<evidence type="ECO:0000313" key="2">
    <source>
        <dbReference type="Proteomes" id="UP000283497"/>
    </source>
</evidence>
<proteinExistence type="predicted"/>
<accession>A0A415G3T5</accession>